<evidence type="ECO:0000256" key="8">
    <source>
        <dbReference type="PIRNR" id="PIRNR002744"/>
    </source>
</evidence>
<dbReference type="AlphaFoldDB" id="A0A194W1E2"/>
<evidence type="ECO:0000256" key="7">
    <source>
        <dbReference type="ARBA" id="ARBA00023136"/>
    </source>
</evidence>
<evidence type="ECO:0000256" key="1">
    <source>
        <dbReference type="ARBA" id="ARBA00004141"/>
    </source>
</evidence>
<feature type="transmembrane region" description="Helical" evidence="9">
    <location>
        <begin position="143"/>
        <end position="167"/>
    </location>
</feature>
<dbReference type="Pfam" id="PF02133">
    <property type="entry name" value="Transp_cyt_pur"/>
    <property type="match status" value="1"/>
</dbReference>
<keyword evidence="5 9" id="KW-0812">Transmembrane</keyword>
<evidence type="ECO:0000256" key="9">
    <source>
        <dbReference type="SAM" id="Phobius"/>
    </source>
</evidence>
<evidence type="ECO:0000256" key="6">
    <source>
        <dbReference type="ARBA" id="ARBA00022989"/>
    </source>
</evidence>
<keyword evidence="7 8" id="KW-0472">Membrane</keyword>
<evidence type="ECO:0000256" key="2">
    <source>
        <dbReference type="ARBA" id="ARBA00008974"/>
    </source>
</evidence>
<keyword evidence="3 8" id="KW-0813">Transport</keyword>
<dbReference type="GO" id="GO:0000329">
    <property type="term" value="C:fungal-type vacuole membrane"/>
    <property type="evidence" value="ECO:0007669"/>
    <property type="project" value="TreeGrafter"/>
</dbReference>
<accession>A0A194W1E2</accession>
<protein>
    <submittedName>
        <fullName evidence="10">Purine-cytosine permease fcyB</fullName>
    </submittedName>
</protein>
<dbReference type="PANTHER" id="PTHR31806">
    <property type="entry name" value="PURINE-CYTOSINE PERMEASE FCY2-RELATED"/>
    <property type="match status" value="1"/>
</dbReference>
<feature type="transmembrane region" description="Helical" evidence="9">
    <location>
        <begin position="215"/>
        <end position="233"/>
    </location>
</feature>
<organism evidence="10 11">
    <name type="scientific">Cytospora mali</name>
    <name type="common">Apple Valsa canker fungus</name>
    <name type="synonym">Valsa mali</name>
    <dbReference type="NCBI Taxonomy" id="578113"/>
    <lineage>
        <taxon>Eukaryota</taxon>
        <taxon>Fungi</taxon>
        <taxon>Dikarya</taxon>
        <taxon>Ascomycota</taxon>
        <taxon>Pezizomycotina</taxon>
        <taxon>Sordariomycetes</taxon>
        <taxon>Sordariomycetidae</taxon>
        <taxon>Diaporthales</taxon>
        <taxon>Cytosporaceae</taxon>
        <taxon>Cytospora</taxon>
    </lineage>
</organism>
<dbReference type="SMR" id="A0A194W1E2"/>
<feature type="transmembrane region" description="Helical" evidence="9">
    <location>
        <begin position="423"/>
        <end position="446"/>
    </location>
</feature>
<feature type="transmembrane region" description="Helical" evidence="9">
    <location>
        <begin position="187"/>
        <end position="208"/>
    </location>
</feature>
<feature type="transmembrane region" description="Helical" evidence="9">
    <location>
        <begin position="287"/>
        <end position="310"/>
    </location>
</feature>
<dbReference type="GO" id="GO:0022857">
    <property type="term" value="F:transmembrane transporter activity"/>
    <property type="evidence" value="ECO:0007669"/>
    <property type="project" value="InterPro"/>
</dbReference>
<reference evidence="10" key="1">
    <citation type="submission" date="2014-12" db="EMBL/GenBank/DDBJ databases">
        <title>Genome Sequence of Valsa Canker Pathogens Uncovers a Specific Adaption of Colonization on Woody Bark.</title>
        <authorList>
            <person name="Yin Z."/>
            <person name="Liu H."/>
            <person name="Gao X."/>
            <person name="Li Z."/>
            <person name="Song N."/>
            <person name="Ke X."/>
            <person name="Dai Q."/>
            <person name="Wu Y."/>
            <person name="Sun Y."/>
            <person name="Xu J.-R."/>
            <person name="Kang Z.K."/>
            <person name="Wang L."/>
            <person name="Huang L."/>
        </authorList>
    </citation>
    <scope>NUCLEOTIDE SEQUENCE [LARGE SCALE GENOMIC DNA]</scope>
    <source>
        <strain evidence="10">03-8</strain>
    </source>
</reference>
<dbReference type="InterPro" id="IPR026030">
    <property type="entry name" value="Pur-cyt_permease_Fcy2/21/22"/>
</dbReference>
<evidence type="ECO:0000256" key="3">
    <source>
        <dbReference type="ARBA" id="ARBA00022448"/>
    </source>
</evidence>
<dbReference type="PANTHER" id="PTHR31806:SF1">
    <property type="entry name" value="PURINE-CYTOSINE PERMEASE FCY2-RELATED"/>
    <property type="match status" value="1"/>
</dbReference>
<dbReference type="GO" id="GO:0005886">
    <property type="term" value="C:plasma membrane"/>
    <property type="evidence" value="ECO:0007669"/>
    <property type="project" value="TreeGrafter"/>
</dbReference>
<keyword evidence="4" id="KW-0597">Phosphoprotein</keyword>
<name>A0A194W1E2_CYTMA</name>
<feature type="transmembrane region" description="Helical" evidence="9">
    <location>
        <begin position="467"/>
        <end position="490"/>
    </location>
</feature>
<evidence type="ECO:0000256" key="5">
    <source>
        <dbReference type="ARBA" id="ARBA00022692"/>
    </source>
</evidence>
<comment type="similarity">
    <text evidence="2 8">Belongs to the purine-cytosine permease (2.A.39) family.</text>
</comment>
<feature type="transmembrane region" description="Helical" evidence="9">
    <location>
        <begin position="109"/>
        <end position="131"/>
    </location>
</feature>
<keyword evidence="6 9" id="KW-1133">Transmembrane helix</keyword>
<comment type="subcellular location">
    <subcellularLocation>
        <location evidence="1">Membrane</location>
        <topology evidence="1">Multi-pass membrane protein</topology>
    </subcellularLocation>
</comment>
<dbReference type="FunFam" id="1.10.4160.10:FF:000002">
    <property type="entry name" value="Purine-cytosine permease fcyB"/>
    <property type="match status" value="1"/>
</dbReference>
<feature type="transmembrane region" description="Helical" evidence="9">
    <location>
        <begin position="79"/>
        <end position="97"/>
    </location>
</feature>
<feature type="transmembrane region" description="Helical" evidence="9">
    <location>
        <begin position="253"/>
        <end position="275"/>
    </location>
</feature>
<keyword evidence="11" id="KW-1185">Reference proteome</keyword>
<dbReference type="EMBL" id="CM003103">
    <property type="protein sequence ID" value="KUI70284.1"/>
    <property type="molecule type" value="Genomic_DNA"/>
</dbReference>
<feature type="transmembrane region" description="Helical" evidence="9">
    <location>
        <begin position="395"/>
        <end position="417"/>
    </location>
</feature>
<evidence type="ECO:0000313" key="10">
    <source>
        <dbReference type="EMBL" id="KUI70284.1"/>
    </source>
</evidence>
<dbReference type="GO" id="GO:0015851">
    <property type="term" value="P:nucleobase transport"/>
    <property type="evidence" value="ECO:0007669"/>
    <property type="project" value="UniProtKB-ARBA"/>
</dbReference>
<proteinExistence type="inferred from homology"/>
<dbReference type="Gene3D" id="1.10.4160.10">
    <property type="entry name" value="Hydantoin permease"/>
    <property type="match status" value="1"/>
</dbReference>
<feature type="transmembrane region" description="Helical" evidence="9">
    <location>
        <begin position="502"/>
        <end position="521"/>
    </location>
</feature>
<feature type="transmembrane region" description="Helical" evidence="9">
    <location>
        <begin position="353"/>
        <end position="374"/>
    </location>
</feature>
<dbReference type="Proteomes" id="UP000078559">
    <property type="component" value="Chromosome 6"/>
</dbReference>
<dbReference type="InterPro" id="IPR001248">
    <property type="entry name" value="Pur-cyt_permease"/>
</dbReference>
<sequence length="528" mass="57401">MTYFLQDTERRSSLGEKDHVVEAEVAVDPTTIENQAFQNGNTVFGRVQQFAGKFGVEQRGIERVPPGERTDTSLSKIGTLWMSANMTVSSFAIGALAQPIFKLGFVDTALTIVFVNILGILPVSFFSTFGPRFGLRQMVLSRFFFGYYGVKLIAIFNILACLGWSSVNVIVGAQLLASINPSHPLPGWAGILIIALSTLLITTFGYRIVHAYERWSWVPVFVIFCIVAGEFGHSGKFNALLPLSRGPSEAGCILSFAASVYGFATGWTTYAADFTVYQPEARSRKAIFWWTFGGLFIPLVFTELLGAAIMTASAANPPGDNNNNNNNNNNQYLTAYHDAGIGGLLAQVLAPPLGGFGGFCLIVLALSIIANNCPNIYSVALSLQVLARRTQRVPRFAWSLVGTAAYVAVSVPGYAMFESWLENFMLLIGYWLAIYEGVALAEHFVFRRGRRGYVVEDYDVPSRLPPGMAALGAFMMGVLGAVLGMAQVWFTGPVGRLCGGDVGFELGFGFSALAYLVLRAVERGRFGR</sequence>
<dbReference type="PIRSF" id="PIRSF002744">
    <property type="entry name" value="Pur-cyt_permease"/>
    <property type="match status" value="1"/>
</dbReference>
<dbReference type="OrthoDB" id="2116389at2759"/>
<evidence type="ECO:0000313" key="11">
    <source>
        <dbReference type="Proteomes" id="UP000078559"/>
    </source>
</evidence>
<evidence type="ECO:0000256" key="4">
    <source>
        <dbReference type="ARBA" id="ARBA00022553"/>
    </source>
</evidence>
<dbReference type="CDD" id="cd11484">
    <property type="entry name" value="SLC-NCS1sbd_CobB-like"/>
    <property type="match status" value="1"/>
</dbReference>
<gene>
    <name evidence="10" type="ORF">VM1G_05957</name>
</gene>